<feature type="transmembrane region" description="Helical" evidence="3">
    <location>
        <begin position="7"/>
        <end position="30"/>
    </location>
</feature>
<reference evidence="4 5" key="1">
    <citation type="submission" date="2020-03" db="EMBL/GenBank/DDBJ databases">
        <title>Genomic Encyclopedia of Type Strains, Phase IV (KMG-IV): sequencing the most valuable type-strain genomes for metagenomic binning, comparative biology and taxonomic classification.</title>
        <authorList>
            <person name="Goeker M."/>
        </authorList>
    </citation>
    <scope>NUCLEOTIDE SEQUENCE [LARGE SCALE GENOMIC DNA]</scope>
    <source>
        <strain evidence="4 5">DSM 4733</strain>
    </source>
</reference>
<dbReference type="EC" id="1.14.19.9" evidence="4"/>
<keyword evidence="3" id="KW-0812">Transmembrane</keyword>
<dbReference type="InterPro" id="IPR036188">
    <property type="entry name" value="FAD/NAD-bd_sf"/>
</dbReference>
<feature type="binding site" evidence="2">
    <location>
        <begin position="15"/>
        <end position="18"/>
    </location>
    <ligand>
        <name>FAD</name>
        <dbReference type="ChEBI" id="CHEBI:57692"/>
    </ligand>
</feature>
<feature type="binding site" evidence="2">
    <location>
        <position position="347"/>
    </location>
    <ligand>
        <name>L-tryptophan</name>
        <dbReference type="ChEBI" id="CHEBI:57912"/>
    </ligand>
</feature>
<organism evidence="4 5">
    <name type="scientific">Sphingomonas leidyi</name>
    <dbReference type="NCBI Taxonomy" id="68569"/>
    <lineage>
        <taxon>Bacteria</taxon>
        <taxon>Pseudomonadati</taxon>
        <taxon>Pseudomonadota</taxon>
        <taxon>Alphaproteobacteria</taxon>
        <taxon>Sphingomonadales</taxon>
        <taxon>Sphingomonadaceae</taxon>
        <taxon>Sphingomonas</taxon>
    </lineage>
</organism>
<evidence type="ECO:0000256" key="2">
    <source>
        <dbReference type="PIRSR" id="PIRSR011396-2"/>
    </source>
</evidence>
<dbReference type="FunFam" id="3.50.50.60:FF:000280">
    <property type="entry name" value="Tryptophan halogenase"/>
    <property type="match status" value="1"/>
</dbReference>
<dbReference type="InterPro" id="IPR033856">
    <property type="entry name" value="Trp_halogen"/>
</dbReference>
<dbReference type="GO" id="GO:0000166">
    <property type="term" value="F:nucleotide binding"/>
    <property type="evidence" value="ECO:0007669"/>
    <property type="project" value="UniProtKB-KW"/>
</dbReference>
<dbReference type="AlphaFoldDB" id="A0A7X5UZR2"/>
<dbReference type="GO" id="GO:0004497">
    <property type="term" value="F:monooxygenase activity"/>
    <property type="evidence" value="ECO:0007669"/>
    <property type="project" value="InterPro"/>
</dbReference>
<feature type="active site" evidence="1">
    <location>
        <position position="81"/>
    </location>
</feature>
<name>A0A7X5UZR2_9SPHN</name>
<feature type="binding site" evidence="2">
    <location>
        <position position="351"/>
    </location>
    <ligand>
        <name>FAD</name>
        <dbReference type="ChEBI" id="CHEBI:57692"/>
    </ligand>
</feature>
<keyword evidence="2" id="KW-0547">Nucleotide-binding</keyword>
<dbReference type="PANTHER" id="PTHR43747:SF4">
    <property type="entry name" value="FLAVIN-DEPENDENT TRYPTOPHAN HALOGENASE"/>
    <property type="match status" value="1"/>
</dbReference>
<protein>
    <submittedName>
        <fullName evidence="4">Tryptophan halogenase</fullName>
        <ecNumber evidence="4">1.14.19.9</ecNumber>
    </submittedName>
</protein>
<dbReference type="Proteomes" id="UP000564677">
    <property type="component" value="Unassembled WGS sequence"/>
</dbReference>
<sequence>MSTDNRIRNIVVVGGGSAGWMAAAVLATYLGRGASVRLIESEEVGIVGVGEASVPHMKTFNTEMLGIKEADFVVETQATFKLGIQFNDWGRLGDSYVHGFGKIGQGIGPLPFHQFWLKQYLAGRAAEIGAYSLQTVAAPLNRFMPSPANAPEGSPLADIAYAYHFDASLYARFLRNLSERRGVQRTEGKIVEVIQRAGDGFVEAVVMESGERIEGELFVDCSGFRGLLIEQALETGYADWTHWLPCDRAMAVPCENVGPLTPYTRATALGAGWQWRIPLQHRCGNGYVYSSQHVSDDEAAATLLANLDGKPLADPRPLRFTTGMRRKFWHKNVVAAGLAAGFLEPLESTSIYLAQSTIQRLLGLFPNKDFDPLLAERFNRESAFEWERVRDFIILHYHATERADTPFWDHCRTMSVPAPLQETMALFRSDGRYFRNGEDFFALPSWVQVMLGQRIVPHGYHPIVDEMPEHQLAEYLERTRATLANCVGAMPLHQAFIDEHCKAPPELAQAGAAPHMVKA</sequence>
<dbReference type="RefSeq" id="WP_167299228.1">
    <property type="nucleotide sequence ID" value="NZ_JAASQV010000001.1"/>
</dbReference>
<keyword evidence="2" id="KW-0285">Flavoprotein</keyword>
<dbReference type="InterPro" id="IPR050816">
    <property type="entry name" value="Flavin-dep_Halogenase_NPB"/>
</dbReference>
<keyword evidence="3" id="KW-1133">Transmembrane helix</keyword>
<dbReference type="InterPro" id="IPR006905">
    <property type="entry name" value="Flavin_halogenase"/>
</dbReference>
<feature type="binding site" evidence="2">
    <location>
        <position position="338"/>
    </location>
    <ligand>
        <name>FAD</name>
        <dbReference type="ChEBI" id="CHEBI:57692"/>
    </ligand>
</feature>
<keyword evidence="2" id="KW-0274">FAD</keyword>
<evidence type="ECO:0000256" key="3">
    <source>
        <dbReference type="SAM" id="Phobius"/>
    </source>
</evidence>
<dbReference type="SUPFAM" id="SSF51905">
    <property type="entry name" value="FAD/NAD(P)-binding domain"/>
    <property type="match status" value="1"/>
</dbReference>
<comment type="caution">
    <text evidence="4">The sequence shown here is derived from an EMBL/GenBank/DDBJ whole genome shotgun (WGS) entry which is preliminary data.</text>
</comment>
<keyword evidence="4" id="KW-0560">Oxidoreductase</keyword>
<proteinExistence type="predicted"/>
<evidence type="ECO:0000313" key="4">
    <source>
        <dbReference type="EMBL" id="NIJ64930.1"/>
    </source>
</evidence>
<dbReference type="Pfam" id="PF04820">
    <property type="entry name" value="Trp_halogenase"/>
    <property type="match status" value="1"/>
</dbReference>
<feature type="binding site" evidence="2">
    <location>
        <position position="81"/>
    </location>
    <ligand>
        <name>7-chloro-L-tryptophan</name>
        <dbReference type="ChEBI" id="CHEBI:58713"/>
    </ligand>
</feature>
<dbReference type="PANTHER" id="PTHR43747">
    <property type="entry name" value="FAD-BINDING PROTEIN"/>
    <property type="match status" value="1"/>
</dbReference>
<accession>A0A7X5UZR2</accession>
<dbReference type="Gene3D" id="3.50.50.60">
    <property type="entry name" value="FAD/NAD(P)-binding domain"/>
    <property type="match status" value="1"/>
</dbReference>
<evidence type="ECO:0000256" key="1">
    <source>
        <dbReference type="PIRSR" id="PIRSR011396-1"/>
    </source>
</evidence>
<evidence type="ECO:0000313" key="5">
    <source>
        <dbReference type="Proteomes" id="UP000564677"/>
    </source>
</evidence>
<dbReference type="EMBL" id="JAASQV010000001">
    <property type="protein sequence ID" value="NIJ64930.1"/>
    <property type="molecule type" value="Genomic_DNA"/>
</dbReference>
<keyword evidence="5" id="KW-1185">Reference proteome</keyword>
<gene>
    <name evidence="4" type="ORF">FHR20_001861</name>
</gene>
<keyword evidence="3" id="KW-0472">Membrane</keyword>
<dbReference type="PIRSF" id="PIRSF011396">
    <property type="entry name" value="Trp_halogenase"/>
    <property type="match status" value="1"/>
</dbReference>